<organism evidence="1 2">
    <name type="scientific">Methylomonas methanica</name>
    <dbReference type="NCBI Taxonomy" id="421"/>
    <lineage>
        <taxon>Bacteria</taxon>
        <taxon>Pseudomonadati</taxon>
        <taxon>Pseudomonadota</taxon>
        <taxon>Gammaproteobacteria</taxon>
        <taxon>Methylococcales</taxon>
        <taxon>Methylococcaceae</taxon>
        <taxon>Methylomonas</taxon>
    </lineage>
</organism>
<evidence type="ECO:0000313" key="2">
    <source>
        <dbReference type="Proteomes" id="UP000077763"/>
    </source>
</evidence>
<sequence>MRGGGPLTTLVLPKASQTTLWQKLWLNVFNQEDLQSVDTAPGDGGMAPAEIYADWLKVLIAKMLQVFEVATLTAVPEDLDLKRIVNAKKSMLSRFHGNKTIKQLKTHAKTEEAA</sequence>
<gene>
    <name evidence="1" type="ORF">A1353_16020</name>
</gene>
<dbReference type="Proteomes" id="UP000077763">
    <property type="component" value="Unassembled WGS sequence"/>
</dbReference>
<accession>A0A177M9I1</accession>
<proteinExistence type="predicted"/>
<comment type="caution">
    <text evidence="1">The sequence shown here is derived from an EMBL/GenBank/DDBJ whole genome shotgun (WGS) entry which is preliminary data.</text>
</comment>
<evidence type="ECO:0000313" key="1">
    <source>
        <dbReference type="EMBL" id="OAI02301.1"/>
    </source>
</evidence>
<dbReference type="AlphaFoldDB" id="A0A177M9I1"/>
<name>A0A177M9I1_METMH</name>
<reference evidence="2" key="1">
    <citation type="submission" date="2016-03" db="EMBL/GenBank/DDBJ databases">
        <authorList>
            <person name="Heylen K."/>
            <person name="De Vos P."/>
            <person name="Vekeman B."/>
        </authorList>
    </citation>
    <scope>NUCLEOTIDE SEQUENCE [LARGE SCALE GENOMIC DNA]</scope>
    <source>
        <strain evidence="2">R-45371</strain>
    </source>
</reference>
<dbReference type="EMBL" id="LUUH01000062">
    <property type="protein sequence ID" value="OAI02301.1"/>
    <property type="molecule type" value="Genomic_DNA"/>
</dbReference>
<protein>
    <submittedName>
        <fullName evidence="1">Uncharacterized protein</fullName>
    </submittedName>
</protein>